<name>A0A2A6CN28_PRIPA</name>
<dbReference type="GO" id="GO:0006749">
    <property type="term" value="P:glutathione metabolic process"/>
    <property type="evidence" value="ECO:0000318"/>
    <property type="project" value="GO_Central"/>
</dbReference>
<dbReference type="Gene3D" id="1.20.1050.10">
    <property type="match status" value="1"/>
</dbReference>
<evidence type="ECO:0000256" key="2">
    <source>
        <dbReference type="ARBA" id="ARBA00022679"/>
    </source>
</evidence>
<proteinExistence type="inferred from homology"/>
<protein>
    <recommendedName>
        <fullName evidence="1">glutathione transferase</fullName>
        <ecNumber evidence="1">2.5.1.18</ecNumber>
    </recommendedName>
</protein>
<dbReference type="InterPro" id="IPR036249">
    <property type="entry name" value="Thioredoxin-like_sf"/>
</dbReference>
<dbReference type="InterPro" id="IPR004045">
    <property type="entry name" value="Glutathione_S-Trfase_N"/>
</dbReference>
<evidence type="ECO:0000256" key="3">
    <source>
        <dbReference type="ARBA" id="ARBA00038317"/>
    </source>
</evidence>
<dbReference type="GO" id="GO:0004364">
    <property type="term" value="F:glutathione transferase activity"/>
    <property type="evidence" value="ECO:0000318"/>
    <property type="project" value="GO_Central"/>
</dbReference>
<dbReference type="Proteomes" id="UP000005239">
    <property type="component" value="Unassembled WGS sequence"/>
</dbReference>
<dbReference type="PROSITE" id="PS50404">
    <property type="entry name" value="GST_NTER"/>
    <property type="match status" value="1"/>
</dbReference>
<dbReference type="EnsemblMetazoa" id="PPA45745.1">
    <property type="protein sequence ID" value="PPA45745.1"/>
    <property type="gene ID" value="WBGene00284114"/>
</dbReference>
<dbReference type="PANTHER" id="PTHR11571:SF224">
    <property type="entry name" value="HEMATOPOIETIC PROSTAGLANDIN D SYNTHASE"/>
    <property type="match status" value="1"/>
</dbReference>
<dbReference type="Gene3D" id="3.40.30.10">
    <property type="entry name" value="Glutaredoxin"/>
    <property type="match status" value="1"/>
</dbReference>
<dbReference type="CDD" id="cd03039">
    <property type="entry name" value="GST_N_Sigma_like"/>
    <property type="match status" value="1"/>
</dbReference>
<dbReference type="SUPFAM" id="SSF52833">
    <property type="entry name" value="Thioredoxin-like"/>
    <property type="match status" value="1"/>
</dbReference>
<accession>A0A8R1V3V2</accession>
<reference evidence="5" key="2">
    <citation type="submission" date="2022-06" db="UniProtKB">
        <authorList>
            <consortium name="EnsemblMetazoa"/>
        </authorList>
    </citation>
    <scope>IDENTIFICATION</scope>
    <source>
        <strain evidence="5">PS312</strain>
    </source>
</reference>
<comment type="catalytic activity">
    <reaction evidence="4">
        <text>RX + glutathione = an S-substituted glutathione + a halide anion + H(+)</text>
        <dbReference type="Rhea" id="RHEA:16437"/>
        <dbReference type="ChEBI" id="CHEBI:15378"/>
        <dbReference type="ChEBI" id="CHEBI:16042"/>
        <dbReference type="ChEBI" id="CHEBI:17792"/>
        <dbReference type="ChEBI" id="CHEBI:57925"/>
        <dbReference type="ChEBI" id="CHEBI:90779"/>
        <dbReference type="EC" id="2.5.1.18"/>
    </reaction>
</comment>
<dbReference type="AlphaFoldDB" id="A0A2A6CN28"/>
<organism evidence="5 6">
    <name type="scientific">Pristionchus pacificus</name>
    <name type="common">Parasitic nematode worm</name>
    <dbReference type="NCBI Taxonomy" id="54126"/>
    <lineage>
        <taxon>Eukaryota</taxon>
        <taxon>Metazoa</taxon>
        <taxon>Ecdysozoa</taxon>
        <taxon>Nematoda</taxon>
        <taxon>Chromadorea</taxon>
        <taxon>Rhabditida</taxon>
        <taxon>Rhabditina</taxon>
        <taxon>Diplogasteromorpha</taxon>
        <taxon>Diplogasteroidea</taxon>
        <taxon>Neodiplogasteridae</taxon>
        <taxon>Pristionchus</taxon>
    </lineage>
</organism>
<reference evidence="6" key="1">
    <citation type="journal article" date="2008" name="Nat. Genet.">
        <title>The Pristionchus pacificus genome provides a unique perspective on nematode lifestyle and parasitism.</title>
        <authorList>
            <person name="Dieterich C."/>
            <person name="Clifton S.W."/>
            <person name="Schuster L.N."/>
            <person name="Chinwalla A."/>
            <person name="Delehaunty K."/>
            <person name="Dinkelacker I."/>
            <person name="Fulton L."/>
            <person name="Fulton R."/>
            <person name="Godfrey J."/>
            <person name="Minx P."/>
            <person name="Mitreva M."/>
            <person name="Roeseler W."/>
            <person name="Tian H."/>
            <person name="Witte H."/>
            <person name="Yang S.P."/>
            <person name="Wilson R.K."/>
            <person name="Sommer R.J."/>
        </authorList>
    </citation>
    <scope>NUCLEOTIDE SEQUENCE [LARGE SCALE GENOMIC DNA]</scope>
    <source>
        <strain evidence="6">PS312</strain>
    </source>
</reference>
<evidence type="ECO:0000313" key="6">
    <source>
        <dbReference type="Proteomes" id="UP000005239"/>
    </source>
</evidence>
<dbReference type="InterPro" id="IPR004046">
    <property type="entry name" value="GST_C"/>
</dbReference>
<keyword evidence="2" id="KW-0808">Transferase</keyword>
<comment type="similarity">
    <text evidence="3">Belongs to the GST superfamily. Sigma family.</text>
</comment>
<dbReference type="InterPro" id="IPR050213">
    <property type="entry name" value="GST_superfamily"/>
</dbReference>
<evidence type="ECO:0000256" key="4">
    <source>
        <dbReference type="ARBA" id="ARBA00047960"/>
    </source>
</evidence>
<dbReference type="Pfam" id="PF14497">
    <property type="entry name" value="GST_C_3"/>
    <property type="match status" value="1"/>
</dbReference>
<dbReference type="EC" id="2.5.1.18" evidence="1"/>
<dbReference type="PROSITE" id="PS50405">
    <property type="entry name" value="GST_CTER"/>
    <property type="match status" value="1"/>
</dbReference>
<dbReference type="PANTHER" id="PTHR11571">
    <property type="entry name" value="GLUTATHIONE S-TRANSFERASE"/>
    <property type="match status" value="1"/>
</dbReference>
<dbReference type="OrthoDB" id="414243at2759"/>
<dbReference type="InterPro" id="IPR036282">
    <property type="entry name" value="Glutathione-S-Trfase_C_sf"/>
</dbReference>
<sequence>MPSFKLSYFPIKGLSEVSRMLFVLGGEAFEDDRVPFEQWPTVKDCQTCLLFIGMSIRKILFDKVINSFRFPSSTDLGTPFGQLPVLYIDGQPLPQSFTIALHINTHKTSLIAKVIHKQIRFAGRTPFESAWVDALADEWKDYYVAMRPVAAGYMEKGHVEEQLRKDENGCTGHFVGPTLTWVDLLVAEHVTAFEGIIPGFFDGFPALKAIQKAVQEEPRLQKYLANRPETYF</sequence>
<evidence type="ECO:0000256" key="1">
    <source>
        <dbReference type="ARBA" id="ARBA00012452"/>
    </source>
</evidence>
<accession>A0A2A6CN28</accession>
<dbReference type="InterPro" id="IPR010987">
    <property type="entry name" value="Glutathione-S-Trfase_C-like"/>
</dbReference>
<keyword evidence="6" id="KW-1185">Reference proteome</keyword>
<dbReference type="SUPFAM" id="SSF47616">
    <property type="entry name" value="GST C-terminal domain-like"/>
    <property type="match status" value="1"/>
</dbReference>
<evidence type="ECO:0000313" key="5">
    <source>
        <dbReference type="EnsemblMetazoa" id="PPA45745.1"/>
    </source>
</evidence>
<gene>
    <name evidence="5" type="primary">WBGene00284114</name>
</gene>